<evidence type="ECO:0000313" key="1">
    <source>
        <dbReference type="EMBL" id="RHW74182.1"/>
    </source>
</evidence>
<dbReference type="EMBL" id="QSBY01000001">
    <property type="protein sequence ID" value="RHW74182.1"/>
    <property type="molecule type" value="Genomic_DNA"/>
</dbReference>
<organism evidence="1">
    <name type="scientific">Trypanosoma brucei equiperdum</name>
    <dbReference type="NCBI Taxonomy" id="630700"/>
    <lineage>
        <taxon>Eukaryota</taxon>
        <taxon>Discoba</taxon>
        <taxon>Euglenozoa</taxon>
        <taxon>Kinetoplastea</taxon>
        <taxon>Metakinetoplastina</taxon>
        <taxon>Trypanosomatida</taxon>
        <taxon>Trypanosomatidae</taxon>
        <taxon>Trypanosoma</taxon>
    </lineage>
</organism>
<comment type="caution">
    <text evidence="1">The sequence shown here is derived from an EMBL/GenBank/DDBJ whole genome shotgun (WGS) entry which is preliminary data.</text>
</comment>
<sequence length="102" mass="10605">MDGGGRVAGTGVQLKPATVHGSVECVEFDKLSGSSNPFALQTMPVYFGASRVPWRLLDVGVKERKPASESGSAGAAMWLALVRFPPRGACAMPAAMGGWGVR</sequence>
<gene>
    <name evidence="1" type="ORF">DPX39_010013000</name>
</gene>
<dbReference type="Proteomes" id="UP000266743">
    <property type="component" value="Chromosome 1"/>
</dbReference>
<protein>
    <submittedName>
        <fullName evidence="1">Uncharacterized protein</fullName>
    </submittedName>
</protein>
<reference evidence="1" key="1">
    <citation type="submission" date="2018-09" db="EMBL/GenBank/DDBJ databases">
        <title>whole genome sequence of T. equiperdum IVM-t1 strain.</title>
        <authorList>
            <person name="Suganuma K."/>
        </authorList>
    </citation>
    <scope>NUCLEOTIDE SEQUENCE [LARGE SCALE GENOMIC DNA]</scope>
    <source>
        <strain evidence="1">IVM-t1</strain>
    </source>
</reference>
<dbReference type="AlphaFoldDB" id="A0A3L6LC22"/>
<accession>A0A3L6LC22</accession>
<name>A0A3L6LC22_9TRYP</name>
<proteinExistence type="predicted"/>